<dbReference type="InterPro" id="IPR036465">
    <property type="entry name" value="vWFA_dom_sf"/>
</dbReference>
<protein>
    <recommendedName>
        <fullName evidence="1">VWFA domain-containing protein</fullName>
    </recommendedName>
</protein>
<keyword evidence="3" id="KW-1185">Reference proteome</keyword>
<dbReference type="InterPro" id="IPR002035">
    <property type="entry name" value="VWF_A"/>
</dbReference>
<dbReference type="SUPFAM" id="SSF53300">
    <property type="entry name" value="vWA-like"/>
    <property type="match status" value="1"/>
</dbReference>
<reference evidence="2" key="1">
    <citation type="journal article" date="2021" name="J. Hered.">
        <title>Genome Assembly of Salicaceae Populus deltoides (Eastern Cottonwood) I-69 Based on Nanopore Sequencing and Hi-C Technologies.</title>
        <authorList>
            <person name="Bai S."/>
            <person name="Wu H."/>
            <person name="Zhang J."/>
            <person name="Pan Z."/>
            <person name="Zhao W."/>
            <person name="Li Z."/>
            <person name="Tong C."/>
        </authorList>
    </citation>
    <scope>NUCLEOTIDE SEQUENCE</scope>
    <source>
        <tissue evidence="2">Leaf</tissue>
    </source>
</reference>
<comment type="caution">
    <text evidence="2">The sequence shown here is derived from an EMBL/GenBank/DDBJ whole genome shotgun (WGS) entry which is preliminary data.</text>
</comment>
<dbReference type="Proteomes" id="UP000807159">
    <property type="component" value="Chromosome 3"/>
</dbReference>
<dbReference type="PROSITE" id="PS50234">
    <property type="entry name" value="VWFA"/>
    <property type="match status" value="1"/>
</dbReference>
<accession>A0A8T2Z9E0</accession>
<feature type="domain" description="VWFA" evidence="1">
    <location>
        <begin position="332"/>
        <end position="509"/>
    </location>
</feature>
<dbReference type="PANTHER" id="PTHR46503">
    <property type="entry name" value="INTER-ALPHA-TRYPSIN INHIBITOR HEAVY CHAIN-LIKE PROTEIN"/>
    <property type="match status" value="1"/>
</dbReference>
<evidence type="ECO:0000313" key="3">
    <source>
        <dbReference type="Proteomes" id="UP000807159"/>
    </source>
</evidence>
<name>A0A8T2Z9E0_POPDE</name>
<dbReference type="SMART" id="SM00327">
    <property type="entry name" value="VWA"/>
    <property type="match status" value="1"/>
</dbReference>
<evidence type="ECO:0000259" key="1">
    <source>
        <dbReference type="PROSITE" id="PS50234"/>
    </source>
</evidence>
<organism evidence="2 3">
    <name type="scientific">Populus deltoides</name>
    <name type="common">Eastern poplar</name>
    <name type="synonym">Eastern cottonwood</name>
    <dbReference type="NCBI Taxonomy" id="3696"/>
    <lineage>
        <taxon>Eukaryota</taxon>
        <taxon>Viridiplantae</taxon>
        <taxon>Streptophyta</taxon>
        <taxon>Embryophyta</taxon>
        <taxon>Tracheophyta</taxon>
        <taxon>Spermatophyta</taxon>
        <taxon>Magnoliopsida</taxon>
        <taxon>eudicotyledons</taxon>
        <taxon>Gunneridae</taxon>
        <taxon>Pentapetalae</taxon>
        <taxon>rosids</taxon>
        <taxon>fabids</taxon>
        <taxon>Malpighiales</taxon>
        <taxon>Salicaceae</taxon>
        <taxon>Saliceae</taxon>
        <taxon>Populus</taxon>
    </lineage>
</organism>
<dbReference type="Pfam" id="PF13768">
    <property type="entry name" value="VWA_3"/>
    <property type="match status" value="1"/>
</dbReference>
<dbReference type="PANTHER" id="PTHR46503:SF9">
    <property type="entry name" value="INTER ALPHA-TRYPSIN INHIBITOR, HEAVY CHAIN-LIKE PROTEIN"/>
    <property type="match status" value="1"/>
</dbReference>
<evidence type="ECO:0000313" key="2">
    <source>
        <dbReference type="EMBL" id="KAH8514214.1"/>
    </source>
</evidence>
<dbReference type="AlphaFoldDB" id="A0A8T2Z9E0"/>
<dbReference type="EMBL" id="JACEGQ020000003">
    <property type="protein sequence ID" value="KAH8514214.1"/>
    <property type="molecule type" value="Genomic_DNA"/>
</dbReference>
<dbReference type="Gene3D" id="3.40.50.410">
    <property type="entry name" value="von Willebrand factor, type A domain"/>
    <property type="match status" value="1"/>
</dbReference>
<sequence length="757" mass="83507">MAREFATCVEYGLSLSKRIYYGKEMTPAATAAMTRSVSAKSSDVAESYFPTAVMAYAVVSEPELVENPDVPSYQPYVHGRCEPPALIPLHMHGVVTMEIDCCFDHANICFSGAWRVHCIKGNSKCDVRIAVPMGEQGSLLGVEVDVPGRSCHSQLIEAEDANYKEKVSKGGNGRLMRGSVYTFKIPQVEGGATVSIKVIWSQKLLYHEGQFSLNVPFSFPAFVNPVGKKISKREKILLNVSSGVGKEILCKSTSHALKELRREVGKMGFLYDAEVLTWSSADFSFSYNVYSKDLFGGVLLQSPLLRDIDDRQMFCFYLFPGNNQSMKAFRKEVIFIIDISRSMKGGPLESAKNGLLSSLQKLNPEDSFNIIAFNMETYLFSSVMEQATEEAILEATRWLNDKLTADGGTNILMPLKQAIKLLAETTNSIPVIFLITDGAVEDERDICNFVKGYLTSGGSISPRISTFGIGTYCNHHFLRMLAQIGRGHFDTAYDADSVDFRMQKLFTTASSIILADITVDALEHLDSLELLPFCIPDLSRGSPLIVSGRYSGNFPDPVKISGTLADMRKFTIDLKAQKTKDLPFDRVVGRRQIDLLTANAWLSGSKELEQKVAKMSIQTGFPSEYTLMVLHQTLQDEKAPETILIQDVFNKINPLKKMDLQKTIMLGNLCVGFGNLTATAENIPPGTEETKSSEATEMLLKAASNCCGRVVDRCCCMCFIQACSYMNNQCAIVLSQICAALACVECINCCIELCECG</sequence>
<gene>
    <name evidence="2" type="ORF">H0E87_007160</name>
</gene>
<proteinExistence type="predicted"/>